<reference evidence="2 3" key="1">
    <citation type="journal article" date="2019" name="Environ. Microbiol.">
        <title>Species interactions and distinct microbial communities in high Arctic permafrost affected cryosols are associated with the CH4 and CO2 gas fluxes.</title>
        <authorList>
            <person name="Altshuler I."/>
            <person name="Hamel J."/>
            <person name="Turney S."/>
            <person name="Magnuson E."/>
            <person name="Levesque R."/>
            <person name="Greer C."/>
            <person name="Whyte L.G."/>
        </authorList>
    </citation>
    <scope>NUCLEOTIDE SEQUENCE [LARGE SCALE GENOMIC DNA]</scope>
    <source>
        <strain evidence="2 3">S9.3A</strain>
    </source>
</reference>
<accession>A0A502D3G6</accession>
<dbReference type="OrthoDB" id="4843787at2"/>
<gene>
    <name evidence="2" type="ORF">EAH86_03070</name>
</gene>
<evidence type="ECO:0000313" key="3">
    <source>
        <dbReference type="Proteomes" id="UP000317722"/>
    </source>
</evidence>
<name>A0A502D3G6_9MICO</name>
<dbReference type="EMBL" id="RCZM01000001">
    <property type="protein sequence ID" value="TPG19464.1"/>
    <property type="molecule type" value="Genomic_DNA"/>
</dbReference>
<dbReference type="Proteomes" id="UP000317722">
    <property type="component" value="Unassembled WGS sequence"/>
</dbReference>
<evidence type="ECO:0000256" key="1">
    <source>
        <dbReference type="SAM" id="Phobius"/>
    </source>
</evidence>
<keyword evidence="1" id="KW-0812">Transmembrane</keyword>
<dbReference type="PROSITE" id="PS51257">
    <property type="entry name" value="PROKAR_LIPOPROTEIN"/>
    <property type="match status" value="1"/>
</dbReference>
<organism evidence="2 3">
    <name type="scientific">Pedococcus bigeumensis</name>
    <dbReference type="NCBI Taxonomy" id="433644"/>
    <lineage>
        <taxon>Bacteria</taxon>
        <taxon>Bacillati</taxon>
        <taxon>Actinomycetota</taxon>
        <taxon>Actinomycetes</taxon>
        <taxon>Micrococcales</taxon>
        <taxon>Intrasporangiaceae</taxon>
        <taxon>Pedococcus</taxon>
    </lineage>
</organism>
<proteinExistence type="predicted"/>
<protein>
    <recommendedName>
        <fullName evidence="4">Transmembrane protein</fullName>
    </recommendedName>
</protein>
<keyword evidence="3" id="KW-1185">Reference proteome</keyword>
<evidence type="ECO:0008006" key="4">
    <source>
        <dbReference type="Google" id="ProtNLM"/>
    </source>
</evidence>
<feature type="transmembrane region" description="Helical" evidence="1">
    <location>
        <begin position="39"/>
        <end position="58"/>
    </location>
</feature>
<comment type="caution">
    <text evidence="2">The sequence shown here is derived from an EMBL/GenBank/DDBJ whole genome shotgun (WGS) entry which is preliminary data.</text>
</comment>
<keyword evidence="1" id="KW-1133">Transmembrane helix</keyword>
<evidence type="ECO:0000313" key="2">
    <source>
        <dbReference type="EMBL" id="TPG19464.1"/>
    </source>
</evidence>
<dbReference type="RefSeq" id="WP_140737112.1">
    <property type="nucleotide sequence ID" value="NZ_RCZM01000001.1"/>
</dbReference>
<keyword evidence="1" id="KW-0472">Membrane</keyword>
<dbReference type="AlphaFoldDB" id="A0A502D3G6"/>
<sequence>MIRRLVGLAPAQLLLVVLAGCVAVGALVVSVPVLGNAGMLLASASLLAALGILAQWLWQSRQSTDWDNTFTESAPPRGADSRISRLAVDLRDTATGNPVSATRIHAALTGLAVERLRDRRGLTGTDESRAALGPDLTAYLAGPPTTRVTAAQLAAFITTLEEL</sequence>